<dbReference type="Proteomes" id="UP000466442">
    <property type="component" value="Linkage Group LG12"/>
</dbReference>
<sequence length="155" mass="17348">MGVQINRLAHGRDYCCIGLPDDFDAHTLACIPAGALRLWTTWERNGRPALERRISDDPDKNSSNPFCSETRGATTDTENSCCETRRERSGEGMGTRDKQTRQTFLAVARFHTLTGHDFLQKHLHRIGVKESPICEQWLASTPSQVTTSCKSISIV</sequence>
<accession>A0A8S9WZV2</accession>
<dbReference type="AlphaFoldDB" id="A0A8S9WZV2"/>
<evidence type="ECO:0000313" key="2">
    <source>
        <dbReference type="EMBL" id="KAF6202213.1"/>
    </source>
</evidence>
<feature type="compositionally biased region" description="Basic and acidic residues" evidence="1">
    <location>
        <begin position="50"/>
        <end position="60"/>
    </location>
</feature>
<protein>
    <submittedName>
        <fullName evidence="2">Uncharacterized protein</fullName>
    </submittedName>
</protein>
<proteinExistence type="predicted"/>
<keyword evidence="3" id="KW-1185">Reference proteome</keyword>
<feature type="compositionally biased region" description="Polar residues" evidence="1">
    <location>
        <begin position="61"/>
        <end position="82"/>
    </location>
</feature>
<reference evidence="2" key="1">
    <citation type="journal article" date="2021" name="Mol. Ecol. Resour.">
        <title>Apolygus lucorum genome provides insights into omnivorousness and mesophyll feeding.</title>
        <authorList>
            <person name="Liu Y."/>
            <person name="Liu H."/>
            <person name="Wang H."/>
            <person name="Huang T."/>
            <person name="Liu B."/>
            <person name="Yang B."/>
            <person name="Yin L."/>
            <person name="Li B."/>
            <person name="Zhang Y."/>
            <person name="Zhang S."/>
            <person name="Jiang F."/>
            <person name="Zhang X."/>
            <person name="Ren Y."/>
            <person name="Wang B."/>
            <person name="Wang S."/>
            <person name="Lu Y."/>
            <person name="Wu K."/>
            <person name="Fan W."/>
            <person name="Wang G."/>
        </authorList>
    </citation>
    <scope>NUCLEOTIDE SEQUENCE</scope>
    <source>
        <strain evidence="2">12Hb</strain>
    </source>
</reference>
<name>A0A8S9WZV2_APOLU</name>
<feature type="region of interest" description="Disordered" evidence="1">
    <location>
        <begin position="50"/>
        <end position="98"/>
    </location>
</feature>
<organism evidence="2 3">
    <name type="scientific">Apolygus lucorum</name>
    <name type="common">Small green plant bug</name>
    <name type="synonym">Lygocoris lucorum</name>
    <dbReference type="NCBI Taxonomy" id="248454"/>
    <lineage>
        <taxon>Eukaryota</taxon>
        <taxon>Metazoa</taxon>
        <taxon>Ecdysozoa</taxon>
        <taxon>Arthropoda</taxon>
        <taxon>Hexapoda</taxon>
        <taxon>Insecta</taxon>
        <taxon>Pterygota</taxon>
        <taxon>Neoptera</taxon>
        <taxon>Paraneoptera</taxon>
        <taxon>Hemiptera</taxon>
        <taxon>Heteroptera</taxon>
        <taxon>Panheteroptera</taxon>
        <taxon>Cimicomorpha</taxon>
        <taxon>Miridae</taxon>
        <taxon>Mirini</taxon>
        <taxon>Apolygus</taxon>
    </lineage>
</organism>
<dbReference type="OrthoDB" id="3267074at2759"/>
<dbReference type="EMBL" id="WIXP02000012">
    <property type="protein sequence ID" value="KAF6202213.1"/>
    <property type="molecule type" value="Genomic_DNA"/>
</dbReference>
<feature type="compositionally biased region" description="Basic and acidic residues" evidence="1">
    <location>
        <begin position="83"/>
        <end position="98"/>
    </location>
</feature>
<evidence type="ECO:0000256" key="1">
    <source>
        <dbReference type="SAM" id="MobiDB-lite"/>
    </source>
</evidence>
<comment type="caution">
    <text evidence="2">The sequence shown here is derived from an EMBL/GenBank/DDBJ whole genome shotgun (WGS) entry which is preliminary data.</text>
</comment>
<gene>
    <name evidence="2" type="ORF">GE061_004611</name>
</gene>
<evidence type="ECO:0000313" key="3">
    <source>
        <dbReference type="Proteomes" id="UP000466442"/>
    </source>
</evidence>